<name>A0ABY5MCK0_9ACTN</name>
<proteinExistence type="predicted"/>
<keyword evidence="6" id="KW-1185">Reference proteome</keyword>
<evidence type="ECO:0000256" key="1">
    <source>
        <dbReference type="ARBA" id="ARBA00023015"/>
    </source>
</evidence>
<keyword evidence="2" id="KW-0238">DNA-binding</keyword>
<evidence type="ECO:0000313" key="5">
    <source>
        <dbReference type="EMBL" id="UUP14442.1"/>
    </source>
</evidence>
<evidence type="ECO:0000256" key="3">
    <source>
        <dbReference type="ARBA" id="ARBA00023163"/>
    </source>
</evidence>
<dbReference type="CDD" id="cd07377">
    <property type="entry name" value="WHTH_GntR"/>
    <property type="match status" value="1"/>
</dbReference>
<sequence length="242" mass="27267">MRGKFHVDETPPKYVAIAAELRERIRSEELNPHTLMPSERELGESHGVSRMTARQALSLLESEGVVYRKPPRGTFVSEPRVAFQIGSFTDQLSRVGKQPSAELIWSEIRDLPAAVDAFDGDRAHAVQRLRFADDEPIALETSYFRRSLTPGLFERDLSGSLWHLLRDEYGIVPDRARATVRSVVLDSHSCTLLDIRAASPGILLTRRTFDTEGRCFEFAQDVYRADRAEFEIDAPLRPADGA</sequence>
<dbReference type="PROSITE" id="PS50949">
    <property type="entry name" value="HTH_GNTR"/>
    <property type="match status" value="1"/>
</dbReference>
<dbReference type="InterPro" id="IPR036390">
    <property type="entry name" value="WH_DNA-bd_sf"/>
</dbReference>
<dbReference type="Pfam" id="PF07702">
    <property type="entry name" value="UTRA"/>
    <property type="match status" value="1"/>
</dbReference>
<reference evidence="5 6" key="1">
    <citation type="submission" date="2022-08" db="EMBL/GenBank/DDBJ databases">
        <title>novel species in genus Aeromicrobium.</title>
        <authorList>
            <person name="Ye L."/>
        </authorList>
    </citation>
    <scope>NUCLEOTIDE SEQUENCE [LARGE SCALE GENOMIC DNA]</scope>
    <source>
        <strain evidence="6">zg-Y1379</strain>
    </source>
</reference>
<feature type="domain" description="HTH gntR-type" evidence="4">
    <location>
        <begin position="11"/>
        <end position="79"/>
    </location>
</feature>
<dbReference type="SMART" id="SM00866">
    <property type="entry name" value="UTRA"/>
    <property type="match status" value="1"/>
</dbReference>
<accession>A0ABY5MCK0</accession>
<dbReference type="SUPFAM" id="SSF64288">
    <property type="entry name" value="Chorismate lyase-like"/>
    <property type="match status" value="1"/>
</dbReference>
<dbReference type="EMBL" id="CP102173">
    <property type="protein sequence ID" value="UUP14442.1"/>
    <property type="molecule type" value="Genomic_DNA"/>
</dbReference>
<dbReference type="InterPro" id="IPR050679">
    <property type="entry name" value="Bact_HTH_transcr_reg"/>
</dbReference>
<protein>
    <submittedName>
        <fullName evidence="5">GntR family transcriptional regulator</fullName>
    </submittedName>
</protein>
<dbReference type="InterPro" id="IPR011663">
    <property type="entry name" value="UTRA"/>
</dbReference>
<organism evidence="5 6">
    <name type="scientific">Aeromicrobium wangtongii</name>
    <dbReference type="NCBI Taxonomy" id="2969247"/>
    <lineage>
        <taxon>Bacteria</taxon>
        <taxon>Bacillati</taxon>
        <taxon>Actinomycetota</taxon>
        <taxon>Actinomycetes</taxon>
        <taxon>Propionibacteriales</taxon>
        <taxon>Nocardioidaceae</taxon>
        <taxon>Aeromicrobium</taxon>
    </lineage>
</organism>
<evidence type="ECO:0000256" key="2">
    <source>
        <dbReference type="ARBA" id="ARBA00023125"/>
    </source>
</evidence>
<dbReference type="PRINTS" id="PR00035">
    <property type="entry name" value="HTHGNTR"/>
</dbReference>
<gene>
    <name evidence="5" type="ORF">NQV15_03760</name>
</gene>
<dbReference type="PANTHER" id="PTHR44846">
    <property type="entry name" value="MANNOSYL-D-GLYCERATE TRANSPORT/METABOLISM SYSTEM REPRESSOR MNGR-RELATED"/>
    <property type="match status" value="1"/>
</dbReference>
<keyword evidence="1" id="KW-0805">Transcription regulation</keyword>
<dbReference type="PANTHER" id="PTHR44846:SF1">
    <property type="entry name" value="MANNOSYL-D-GLYCERATE TRANSPORT_METABOLISM SYSTEM REPRESSOR MNGR-RELATED"/>
    <property type="match status" value="1"/>
</dbReference>
<keyword evidence="3" id="KW-0804">Transcription</keyword>
<dbReference type="InterPro" id="IPR000524">
    <property type="entry name" value="Tscrpt_reg_HTH_GntR"/>
</dbReference>
<dbReference type="Proteomes" id="UP001316184">
    <property type="component" value="Chromosome"/>
</dbReference>
<dbReference type="Pfam" id="PF00392">
    <property type="entry name" value="GntR"/>
    <property type="match status" value="1"/>
</dbReference>
<dbReference type="Gene3D" id="1.10.10.10">
    <property type="entry name" value="Winged helix-like DNA-binding domain superfamily/Winged helix DNA-binding domain"/>
    <property type="match status" value="1"/>
</dbReference>
<dbReference type="SUPFAM" id="SSF46785">
    <property type="entry name" value="Winged helix' DNA-binding domain"/>
    <property type="match status" value="1"/>
</dbReference>
<dbReference type="RefSeq" id="WP_232398267.1">
    <property type="nucleotide sequence ID" value="NZ_CP102173.1"/>
</dbReference>
<dbReference type="SMART" id="SM00345">
    <property type="entry name" value="HTH_GNTR"/>
    <property type="match status" value="1"/>
</dbReference>
<dbReference type="InterPro" id="IPR028978">
    <property type="entry name" value="Chorismate_lyase_/UTRA_dom_sf"/>
</dbReference>
<evidence type="ECO:0000259" key="4">
    <source>
        <dbReference type="PROSITE" id="PS50949"/>
    </source>
</evidence>
<dbReference type="Gene3D" id="3.40.1410.10">
    <property type="entry name" value="Chorismate lyase-like"/>
    <property type="match status" value="1"/>
</dbReference>
<evidence type="ECO:0000313" key="6">
    <source>
        <dbReference type="Proteomes" id="UP001316184"/>
    </source>
</evidence>
<dbReference type="InterPro" id="IPR036388">
    <property type="entry name" value="WH-like_DNA-bd_sf"/>
</dbReference>